<dbReference type="PANTHER" id="PTHR47947">
    <property type="entry name" value="CYTOCHROME P450 82C3-RELATED"/>
    <property type="match status" value="1"/>
</dbReference>
<reference evidence="7 8" key="1">
    <citation type="submission" date="2023-12" db="EMBL/GenBank/DDBJ databases">
        <title>A high-quality genome assembly for Dillenia turbinata (Dilleniales).</title>
        <authorList>
            <person name="Chanderbali A."/>
        </authorList>
    </citation>
    <scope>NUCLEOTIDE SEQUENCE [LARGE SCALE GENOMIC DNA]</scope>
    <source>
        <strain evidence="7">LSX21</strain>
        <tissue evidence="7">Leaf</tissue>
    </source>
</reference>
<feature type="signal peptide" evidence="6">
    <location>
        <begin position="1"/>
        <end position="23"/>
    </location>
</feature>
<dbReference type="SUPFAM" id="SSF48264">
    <property type="entry name" value="Cytochrome P450"/>
    <property type="match status" value="1"/>
</dbReference>
<evidence type="ECO:0000313" key="7">
    <source>
        <dbReference type="EMBL" id="KAK6939661.1"/>
    </source>
</evidence>
<dbReference type="InterPro" id="IPR001128">
    <property type="entry name" value="Cyt_P450"/>
</dbReference>
<keyword evidence="5" id="KW-0503">Monooxygenase</keyword>
<dbReference type="GO" id="GO:0005506">
    <property type="term" value="F:iron ion binding"/>
    <property type="evidence" value="ECO:0007669"/>
    <property type="project" value="InterPro"/>
</dbReference>
<keyword evidence="2" id="KW-0479">Metal-binding</keyword>
<keyword evidence="4" id="KW-0408">Iron</keyword>
<dbReference type="InterPro" id="IPR036396">
    <property type="entry name" value="Cyt_P450_sf"/>
</dbReference>
<keyword evidence="1" id="KW-0349">Heme</keyword>
<dbReference type="EMBL" id="JBAMMX010000005">
    <property type="protein sequence ID" value="KAK6939661.1"/>
    <property type="molecule type" value="Genomic_DNA"/>
</dbReference>
<name>A0AAN8ZIY9_9MAGN</name>
<evidence type="ECO:0000256" key="4">
    <source>
        <dbReference type="ARBA" id="ARBA00023004"/>
    </source>
</evidence>
<evidence type="ECO:0000256" key="5">
    <source>
        <dbReference type="ARBA" id="ARBA00023033"/>
    </source>
</evidence>
<keyword evidence="6" id="KW-0732">Signal</keyword>
<dbReference type="PANTHER" id="PTHR47947:SF13">
    <property type="entry name" value="CYTOCHROME P450, FAMILY 81, SUBFAMILY K, POLYPEPTIDE 1-RELATED"/>
    <property type="match status" value="1"/>
</dbReference>
<keyword evidence="3" id="KW-0560">Oxidoreductase</keyword>
<evidence type="ECO:0000256" key="1">
    <source>
        <dbReference type="ARBA" id="ARBA00022617"/>
    </source>
</evidence>
<dbReference type="GO" id="GO:0016705">
    <property type="term" value="F:oxidoreductase activity, acting on paired donors, with incorporation or reduction of molecular oxygen"/>
    <property type="evidence" value="ECO:0007669"/>
    <property type="project" value="InterPro"/>
</dbReference>
<organism evidence="7 8">
    <name type="scientific">Dillenia turbinata</name>
    <dbReference type="NCBI Taxonomy" id="194707"/>
    <lineage>
        <taxon>Eukaryota</taxon>
        <taxon>Viridiplantae</taxon>
        <taxon>Streptophyta</taxon>
        <taxon>Embryophyta</taxon>
        <taxon>Tracheophyta</taxon>
        <taxon>Spermatophyta</taxon>
        <taxon>Magnoliopsida</taxon>
        <taxon>eudicotyledons</taxon>
        <taxon>Gunneridae</taxon>
        <taxon>Pentapetalae</taxon>
        <taxon>Dilleniales</taxon>
        <taxon>Dilleniaceae</taxon>
        <taxon>Dillenia</taxon>
    </lineage>
</organism>
<accession>A0AAN8ZIY9</accession>
<feature type="chain" id="PRO_5042901828" evidence="6">
    <location>
        <begin position="24"/>
        <end position="299"/>
    </location>
</feature>
<dbReference type="GO" id="GO:0020037">
    <property type="term" value="F:heme binding"/>
    <property type="evidence" value="ECO:0007669"/>
    <property type="project" value="InterPro"/>
</dbReference>
<proteinExistence type="predicted"/>
<sequence>MEIISSSLALLLVLLIICKGFFSHSGKLPPAPPSIPILGHIHLLTNPKKPLHLACQTLSEKYGPILFLRFGFRPVLLVSSPSEAEQCLTLNDRVFANRPNTIMGKYAGYNKTTIGSAPIGEHWRNLRRITTIQIFCNKSLQMSSWIREQELRFLFGKMFRSCEGKTQKVKFTSLSYELSYNAMTRMTLGKRRAVEPGIFKPTPSISVLDFLPVLRWVGYKGIERKAKESQTKRDLFLQGLLDEFRRNQKGVSGDFSMDTDAMRKPIFELLLSLQEEEPDLYPDSTIKGVLLVSVLGYMC</sequence>
<keyword evidence="8" id="KW-1185">Reference proteome</keyword>
<dbReference type="Proteomes" id="UP001370490">
    <property type="component" value="Unassembled WGS sequence"/>
</dbReference>
<evidence type="ECO:0000256" key="6">
    <source>
        <dbReference type="SAM" id="SignalP"/>
    </source>
</evidence>
<evidence type="ECO:0000313" key="8">
    <source>
        <dbReference type="Proteomes" id="UP001370490"/>
    </source>
</evidence>
<comment type="caution">
    <text evidence="7">The sequence shown here is derived from an EMBL/GenBank/DDBJ whole genome shotgun (WGS) entry which is preliminary data.</text>
</comment>
<protein>
    <submittedName>
        <fullName evidence="7">Cytochrome P450</fullName>
    </submittedName>
</protein>
<evidence type="ECO:0000256" key="3">
    <source>
        <dbReference type="ARBA" id="ARBA00023002"/>
    </source>
</evidence>
<dbReference type="Gene3D" id="1.10.630.10">
    <property type="entry name" value="Cytochrome P450"/>
    <property type="match status" value="1"/>
</dbReference>
<dbReference type="InterPro" id="IPR050651">
    <property type="entry name" value="Plant_Cytochrome_P450_Monoox"/>
</dbReference>
<evidence type="ECO:0000256" key="2">
    <source>
        <dbReference type="ARBA" id="ARBA00022723"/>
    </source>
</evidence>
<gene>
    <name evidence="7" type="ORF">RJ641_029192</name>
</gene>
<dbReference type="Pfam" id="PF00067">
    <property type="entry name" value="p450"/>
    <property type="match status" value="1"/>
</dbReference>
<dbReference type="GO" id="GO:0004497">
    <property type="term" value="F:monooxygenase activity"/>
    <property type="evidence" value="ECO:0007669"/>
    <property type="project" value="UniProtKB-KW"/>
</dbReference>
<dbReference type="AlphaFoldDB" id="A0AAN8ZIY9"/>